<proteinExistence type="inferred from homology"/>
<accession>A0A4P6YVH9</accession>
<dbReference type="GO" id="GO:0003955">
    <property type="term" value="F:NAD(P)H dehydrogenase (quinone) activity"/>
    <property type="evidence" value="ECO:0007669"/>
    <property type="project" value="TreeGrafter"/>
</dbReference>
<dbReference type="PANTHER" id="PTHR10204:SF34">
    <property type="entry name" value="NAD(P)H DEHYDROGENASE [QUINONE] 1 ISOFORM 1"/>
    <property type="match status" value="1"/>
</dbReference>
<organism evidence="4 5">
    <name type="scientific">Periweissella cryptocerci</name>
    <dbReference type="NCBI Taxonomy" id="2506420"/>
    <lineage>
        <taxon>Bacteria</taxon>
        <taxon>Bacillati</taxon>
        <taxon>Bacillota</taxon>
        <taxon>Bacilli</taxon>
        <taxon>Lactobacillales</taxon>
        <taxon>Lactobacillaceae</taxon>
        <taxon>Periweissella</taxon>
    </lineage>
</organism>
<dbReference type="SUPFAM" id="SSF52218">
    <property type="entry name" value="Flavoproteins"/>
    <property type="match status" value="1"/>
</dbReference>
<evidence type="ECO:0000256" key="1">
    <source>
        <dbReference type="ARBA" id="ARBA00006252"/>
    </source>
</evidence>
<evidence type="ECO:0000313" key="5">
    <source>
        <dbReference type="Proteomes" id="UP000292886"/>
    </source>
</evidence>
<dbReference type="EMBL" id="CP037940">
    <property type="protein sequence ID" value="QBO36859.1"/>
    <property type="molecule type" value="Genomic_DNA"/>
</dbReference>
<dbReference type="Proteomes" id="UP000292886">
    <property type="component" value="Chromosome"/>
</dbReference>
<dbReference type="InterPro" id="IPR003680">
    <property type="entry name" value="Flavodoxin_fold"/>
</dbReference>
<keyword evidence="5" id="KW-1185">Reference proteome</keyword>
<evidence type="ECO:0000259" key="3">
    <source>
        <dbReference type="Pfam" id="PF02525"/>
    </source>
</evidence>
<feature type="domain" description="Flavodoxin-like fold" evidence="3">
    <location>
        <begin position="5"/>
        <end position="199"/>
    </location>
</feature>
<keyword evidence="2" id="KW-0560">Oxidoreductase</keyword>
<dbReference type="PANTHER" id="PTHR10204">
    <property type="entry name" value="NAD P H OXIDOREDUCTASE-RELATED"/>
    <property type="match status" value="1"/>
</dbReference>
<dbReference type="InterPro" id="IPR051545">
    <property type="entry name" value="NAD(P)H_dehydrogenase_qn"/>
</dbReference>
<comment type="similarity">
    <text evidence="1">Belongs to the NAD(P)H dehydrogenase (quinone) family.</text>
</comment>
<dbReference type="GO" id="GO:0005829">
    <property type="term" value="C:cytosol"/>
    <property type="evidence" value="ECO:0007669"/>
    <property type="project" value="TreeGrafter"/>
</dbReference>
<evidence type="ECO:0000313" key="4">
    <source>
        <dbReference type="EMBL" id="QBO36859.1"/>
    </source>
</evidence>
<dbReference type="Pfam" id="PF02525">
    <property type="entry name" value="Flavodoxin_2"/>
    <property type="match status" value="1"/>
</dbReference>
<dbReference type="AlphaFoldDB" id="A0A4P6YVH9"/>
<dbReference type="RefSeq" id="WP_133363936.1">
    <property type="nucleotide sequence ID" value="NZ_CP037940.1"/>
</dbReference>
<gene>
    <name evidence="4" type="ORF">EQG49_10595</name>
</gene>
<dbReference type="OrthoDB" id="9798454at2"/>
<name>A0A4P6YVH9_9LACO</name>
<dbReference type="Gene3D" id="3.40.50.360">
    <property type="match status" value="1"/>
</dbReference>
<protein>
    <submittedName>
        <fullName evidence="4">NAD(P)H dehydrogenase</fullName>
    </submittedName>
</protein>
<evidence type="ECO:0000256" key="2">
    <source>
        <dbReference type="ARBA" id="ARBA00023002"/>
    </source>
</evidence>
<sequence length="204" mass="23844">MKNVVIVVDHPYTATAWENEPHNRSFTAALAHQAVEAYQARGYHVDVIDLHVENFDPVMHAEDLVAWRQKEPINEQIRIYQAKILNAHELVFVFPIWWETMPAMMKGFFDKVFAKGIVYIEDQHTHLFKHQFTQLERVHLLTTMATPNLLYRVIFGSPVVKSIFRGTFHKMGIHQLKWQNYAAVASQPTNRREKLLANVKNKLK</sequence>
<reference evidence="5" key="1">
    <citation type="submission" date="2019-03" db="EMBL/GenBank/DDBJ databases">
        <title>Weissella sp. 26KH-42 Genome sequencing.</title>
        <authorList>
            <person name="Heo J."/>
            <person name="Kim S.-J."/>
            <person name="Kim J.-S."/>
            <person name="Hong S.-B."/>
            <person name="Kwon S.-W."/>
        </authorList>
    </citation>
    <scope>NUCLEOTIDE SEQUENCE [LARGE SCALE GENOMIC DNA]</scope>
    <source>
        <strain evidence="5">26KH-42</strain>
    </source>
</reference>
<dbReference type="InterPro" id="IPR029039">
    <property type="entry name" value="Flavoprotein-like_sf"/>
</dbReference>
<dbReference type="KEGG" id="wei:EQG49_10595"/>